<sequence length="698" mass="77700">MEPRLMNNLRVVLLFFILISTASSENDLTWKFCGVWQHGKGSLSLNVNLSKGCSGISVSANQSALSIEGQITAQCKRAYEIQLGLNLKEETPFCLYWDPLLDHLKLQVGGKNLTLCYPASLKGSSCCTDLSDGPNADQASYGIKDGTVKTDFISSKTRTHYSFAAQPINCKMLCDQQSQQSTRGNMTEQAAVKSFAGWNIEHPCARSSEVEMTEDFRGVNVTSPFSKGESAESATTVHLPPALKEAAKKSNKVVCTFFQNNSLFQEVDKEARILDDVVGITVENEIIANLSEPIRIAFHHDVIPAVYLNKTQKPHESYCSYFTSRRKPMLLFVAPLCKAHKPTMSCVSWDTRKDPLQVNWLGDGCEFGQKGEKYTECLCNHLTYFTVLVQLKPRPVRHLLALTAISSLGSAVSVISCVAVIVFLARKSKRCKEASIHIHLGLAVSLACLNLLFFFTGVLANVGGESVCIWVGALLHYSLLCSFAWMGAEIFHTFWLICIIFNPSPKPYVWYTVGFVLPAVPTVILAAVGDVYGVKKVAPSDDINNPYLMCWMKENDKALLAHYFTNMTVTASWCPRALKIRTRDEWRQNRKAFLSIWGLSCLFGTTWGLTFLDFGPLADFMLFVSCILNSLQGFLLMLRFYMLDCLKKESGGSTLGTSSTGSTRQHMLQAQEQGKRDSEQSCSSHPLYVKMQNPFQRK</sequence>
<dbReference type="GO" id="GO:0007189">
    <property type="term" value="P:adenylate cyclase-activating G protein-coupled receptor signaling pathway"/>
    <property type="evidence" value="ECO:0007669"/>
    <property type="project" value="TreeGrafter"/>
</dbReference>
<organism evidence="11 12">
    <name type="scientific">Dissostichus eleginoides</name>
    <name type="common">Patagonian toothfish</name>
    <name type="synonym">Dissostichus amissus</name>
    <dbReference type="NCBI Taxonomy" id="100907"/>
    <lineage>
        <taxon>Eukaryota</taxon>
        <taxon>Metazoa</taxon>
        <taxon>Chordata</taxon>
        <taxon>Craniata</taxon>
        <taxon>Vertebrata</taxon>
        <taxon>Euteleostomi</taxon>
        <taxon>Actinopterygii</taxon>
        <taxon>Neopterygii</taxon>
        <taxon>Teleostei</taxon>
        <taxon>Neoteleostei</taxon>
        <taxon>Acanthomorphata</taxon>
        <taxon>Eupercaria</taxon>
        <taxon>Perciformes</taxon>
        <taxon>Notothenioidei</taxon>
        <taxon>Nototheniidae</taxon>
        <taxon>Dissostichus</taxon>
    </lineage>
</organism>
<feature type="transmembrane region" description="Helical" evidence="7">
    <location>
        <begin position="399"/>
        <end position="424"/>
    </location>
</feature>
<dbReference type="InterPro" id="IPR000832">
    <property type="entry name" value="GPCR_2_secretin-like"/>
</dbReference>
<feature type="domain" description="G-protein coupled receptors family 2 profile 2" evidence="10">
    <location>
        <begin position="402"/>
        <end position="564"/>
    </location>
</feature>
<feature type="transmembrane region" description="Helical" evidence="7">
    <location>
        <begin position="436"/>
        <end position="462"/>
    </location>
</feature>
<feature type="domain" description="GAIN-B" evidence="9">
    <location>
        <begin position="207"/>
        <end position="395"/>
    </location>
</feature>
<dbReference type="GO" id="GO:0007166">
    <property type="term" value="P:cell surface receptor signaling pathway"/>
    <property type="evidence" value="ECO:0007669"/>
    <property type="project" value="InterPro"/>
</dbReference>
<dbReference type="AlphaFoldDB" id="A0AAD9BVC2"/>
<evidence type="ECO:0000256" key="1">
    <source>
        <dbReference type="ARBA" id="ARBA00004141"/>
    </source>
</evidence>
<dbReference type="PANTHER" id="PTHR12011:SF435">
    <property type="entry name" value="ADHESION G PROTEIN-COUPLED RECEPTOR G1-RELATED"/>
    <property type="match status" value="1"/>
</dbReference>
<feature type="transmembrane region" description="Helical" evidence="7">
    <location>
        <begin position="474"/>
        <end position="501"/>
    </location>
</feature>
<keyword evidence="8" id="KW-0732">Signal</keyword>
<evidence type="ECO:0000256" key="4">
    <source>
        <dbReference type="ARBA" id="ARBA00023136"/>
    </source>
</evidence>
<dbReference type="GO" id="GO:0005886">
    <property type="term" value="C:plasma membrane"/>
    <property type="evidence" value="ECO:0007669"/>
    <property type="project" value="TreeGrafter"/>
</dbReference>
<evidence type="ECO:0000256" key="5">
    <source>
        <dbReference type="ARBA" id="ARBA00023157"/>
    </source>
</evidence>
<dbReference type="Proteomes" id="UP001228049">
    <property type="component" value="Unassembled WGS sequence"/>
</dbReference>
<comment type="subcellular location">
    <subcellularLocation>
        <location evidence="1">Membrane</location>
        <topology evidence="1">Multi-pass membrane protein</topology>
    </subcellularLocation>
</comment>
<keyword evidence="2 7" id="KW-0812">Transmembrane</keyword>
<feature type="chain" id="PRO_5041998313" evidence="8">
    <location>
        <begin position="25"/>
        <end position="698"/>
    </location>
</feature>
<dbReference type="SMART" id="SM00303">
    <property type="entry name" value="GPS"/>
    <property type="match status" value="1"/>
</dbReference>
<dbReference type="Pfam" id="PF01825">
    <property type="entry name" value="GPS"/>
    <property type="match status" value="1"/>
</dbReference>
<evidence type="ECO:0000256" key="3">
    <source>
        <dbReference type="ARBA" id="ARBA00022989"/>
    </source>
</evidence>
<evidence type="ECO:0000256" key="7">
    <source>
        <dbReference type="SAM" id="Phobius"/>
    </source>
</evidence>
<dbReference type="InterPro" id="IPR046338">
    <property type="entry name" value="GAIN_dom_sf"/>
</dbReference>
<gene>
    <name evidence="11" type="ORF">KUDE01_009915</name>
</gene>
<keyword evidence="3 7" id="KW-1133">Transmembrane helix</keyword>
<feature type="signal peptide" evidence="8">
    <location>
        <begin position="1"/>
        <end position="24"/>
    </location>
</feature>
<dbReference type="EMBL" id="JASDAP010000015">
    <property type="protein sequence ID" value="KAK1891087.1"/>
    <property type="molecule type" value="Genomic_DNA"/>
</dbReference>
<evidence type="ECO:0000259" key="9">
    <source>
        <dbReference type="PROSITE" id="PS50221"/>
    </source>
</evidence>
<feature type="transmembrane region" description="Helical" evidence="7">
    <location>
        <begin position="508"/>
        <end position="528"/>
    </location>
</feature>
<evidence type="ECO:0000256" key="2">
    <source>
        <dbReference type="ARBA" id="ARBA00022692"/>
    </source>
</evidence>
<feature type="transmembrane region" description="Helical" evidence="7">
    <location>
        <begin position="592"/>
        <end position="614"/>
    </location>
</feature>
<dbReference type="Gene3D" id="1.20.1070.10">
    <property type="entry name" value="Rhodopsin 7-helix transmembrane proteins"/>
    <property type="match status" value="1"/>
</dbReference>
<name>A0AAD9BVC2_DISEL</name>
<evidence type="ECO:0000313" key="11">
    <source>
        <dbReference type="EMBL" id="KAK1891087.1"/>
    </source>
</evidence>
<accession>A0AAD9BVC2</accession>
<dbReference type="Gene3D" id="2.60.220.50">
    <property type="match status" value="1"/>
</dbReference>
<proteinExistence type="predicted"/>
<reference evidence="11" key="1">
    <citation type="submission" date="2023-04" db="EMBL/GenBank/DDBJ databases">
        <title>Chromosome-level genome of Chaenocephalus aceratus.</title>
        <authorList>
            <person name="Park H."/>
        </authorList>
    </citation>
    <scope>NUCLEOTIDE SEQUENCE</scope>
    <source>
        <strain evidence="11">DE</strain>
        <tissue evidence="11">Muscle</tissue>
    </source>
</reference>
<comment type="caution">
    <text evidence="11">The sequence shown here is derived from an EMBL/GenBank/DDBJ whole genome shotgun (WGS) entry which is preliminary data.</text>
</comment>
<feature type="transmembrane region" description="Helical" evidence="7">
    <location>
        <begin position="620"/>
        <end position="641"/>
    </location>
</feature>
<feature type="transmembrane region" description="Helical" evidence="7">
    <location>
        <begin position="561"/>
        <end position="580"/>
    </location>
</feature>
<keyword evidence="12" id="KW-1185">Reference proteome</keyword>
<dbReference type="InterPro" id="IPR017981">
    <property type="entry name" value="GPCR_2-like_7TM"/>
</dbReference>
<feature type="compositionally biased region" description="Low complexity" evidence="6">
    <location>
        <begin position="653"/>
        <end position="663"/>
    </location>
</feature>
<feature type="region of interest" description="Disordered" evidence="6">
    <location>
        <begin position="653"/>
        <end position="698"/>
    </location>
</feature>
<evidence type="ECO:0000256" key="6">
    <source>
        <dbReference type="SAM" id="MobiDB-lite"/>
    </source>
</evidence>
<evidence type="ECO:0000259" key="10">
    <source>
        <dbReference type="PROSITE" id="PS50261"/>
    </source>
</evidence>
<dbReference type="PANTHER" id="PTHR12011">
    <property type="entry name" value="ADHESION G-PROTEIN COUPLED RECEPTOR"/>
    <property type="match status" value="1"/>
</dbReference>
<keyword evidence="4 7" id="KW-0472">Membrane</keyword>
<protein>
    <submittedName>
        <fullName evidence="11">Adhesion G-protein coupled receptor G5</fullName>
    </submittedName>
</protein>
<evidence type="ECO:0000313" key="12">
    <source>
        <dbReference type="Proteomes" id="UP001228049"/>
    </source>
</evidence>
<keyword evidence="5" id="KW-1015">Disulfide bond</keyword>
<dbReference type="InterPro" id="IPR000203">
    <property type="entry name" value="GPS"/>
</dbReference>
<dbReference type="PROSITE" id="PS50261">
    <property type="entry name" value="G_PROTEIN_RECEP_F2_4"/>
    <property type="match status" value="1"/>
</dbReference>
<evidence type="ECO:0000256" key="8">
    <source>
        <dbReference type="SAM" id="SignalP"/>
    </source>
</evidence>
<dbReference type="PROSITE" id="PS50221">
    <property type="entry name" value="GAIN_B"/>
    <property type="match status" value="1"/>
</dbReference>
<dbReference type="Pfam" id="PF00002">
    <property type="entry name" value="7tm_2"/>
    <property type="match status" value="1"/>
</dbReference>
<dbReference type="InterPro" id="IPR057244">
    <property type="entry name" value="GAIN_B"/>
</dbReference>
<dbReference type="GO" id="GO:0004930">
    <property type="term" value="F:G protein-coupled receptor activity"/>
    <property type="evidence" value="ECO:0007669"/>
    <property type="project" value="InterPro"/>
</dbReference>
<keyword evidence="11" id="KW-0675">Receptor</keyword>